<evidence type="ECO:0000256" key="6">
    <source>
        <dbReference type="ARBA" id="ARBA00022989"/>
    </source>
</evidence>
<evidence type="ECO:0000256" key="5">
    <source>
        <dbReference type="ARBA" id="ARBA00022970"/>
    </source>
</evidence>
<dbReference type="NCBIfam" id="TIGR01726">
    <property type="entry name" value="HEQRo_perm_3TM"/>
    <property type="match status" value="1"/>
</dbReference>
<proteinExistence type="inferred from homology"/>
<evidence type="ECO:0000256" key="2">
    <source>
        <dbReference type="ARBA" id="ARBA00022448"/>
    </source>
</evidence>
<dbReference type="InterPro" id="IPR035906">
    <property type="entry name" value="MetI-like_sf"/>
</dbReference>
<evidence type="ECO:0000313" key="10">
    <source>
        <dbReference type="EMBL" id="GAA1872470.1"/>
    </source>
</evidence>
<comment type="subcellular location">
    <subcellularLocation>
        <location evidence="1 8">Cell membrane</location>
        <topology evidence="1 8">Multi-pass membrane protein</topology>
    </subcellularLocation>
</comment>
<comment type="similarity">
    <text evidence="8">Belongs to the binding-protein-dependent transport system permease family.</text>
</comment>
<dbReference type="InterPro" id="IPR043429">
    <property type="entry name" value="ArtM/GltK/GlnP/TcyL/YhdX-like"/>
</dbReference>
<evidence type="ECO:0000256" key="4">
    <source>
        <dbReference type="ARBA" id="ARBA00022692"/>
    </source>
</evidence>
<keyword evidence="7 8" id="KW-0472">Membrane</keyword>
<dbReference type="SUPFAM" id="SSF161098">
    <property type="entry name" value="MetI-like"/>
    <property type="match status" value="1"/>
</dbReference>
<dbReference type="Pfam" id="PF00528">
    <property type="entry name" value="BPD_transp_1"/>
    <property type="match status" value="1"/>
</dbReference>
<dbReference type="EMBL" id="BAAANL010000008">
    <property type="protein sequence ID" value="GAA1872470.1"/>
    <property type="molecule type" value="Genomic_DNA"/>
</dbReference>
<dbReference type="CDD" id="cd06261">
    <property type="entry name" value="TM_PBP2"/>
    <property type="match status" value="1"/>
</dbReference>
<evidence type="ECO:0000256" key="1">
    <source>
        <dbReference type="ARBA" id="ARBA00004651"/>
    </source>
</evidence>
<organism evidence="10 11">
    <name type="scientific">Myceligenerans crystallogenes</name>
    <dbReference type="NCBI Taxonomy" id="316335"/>
    <lineage>
        <taxon>Bacteria</taxon>
        <taxon>Bacillati</taxon>
        <taxon>Actinomycetota</taxon>
        <taxon>Actinomycetes</taxon>
        <taxon>Micrococcales</taxon>
        <taxon>Promicromonosporaceae</taxon>
        <taxon>Myceligenerans</taxon>
    </lineage>
</organism>
<keyword evidence="11" id="KW-1185">Reference proteome</keyword>
<keyword evidence="4 8" id="KW-0812">Transmembrane</keyword>
<dbReference type="PANTHER" id="PTHR30614:SF0">
    <property type="entry name" value="L-CYSTINE TRANSPORT SYSTEM PERMEASE PROTEIN TCYL"/>
    <property type="match status" value="1"/>
</dbReference>
<evidence type="ECO:0000256" key="3">
    <source>
        <dbReference type="ARBA" id="ARBA00022475"/>
    </source>
</evidence>
<feature type="transmembrane region" description="Helical" evidence="8">
    <location>
        <begin position="71"/>
        <end position="104"/>
    </location>
</feature>
<feature type="transmembrane region" description="Helical" evidence="8">
    <location>
        <begin position="255"/>
        <end position="275"/>
    </location>
</feature>
<comment type="caution">
    <text evidence="10">The sequence shown here is derived from an EMBL/GenBank/DDBJ whole genome shotgun (WGS) entry which is preliminary data.</text>
</comment>
<accession>A0ABN2NLL7</accession>
<protein>
    <submittedName>
        <fullName evidence="10">Ectoine/hydroxyectoine ABC transporter permease subunit EhuD</fullName>
    </submittedName>
</protein>
<feature type="transmembrane region" description="Helical" evidence="8">
    <location>
        <begin position="225"/>
        <end position="243"/>
    </location>
</feature>
<dbReference type="NCBIfam" id="TIGR03003">
    <property type="entry name" value="ectoine_ehuD"/>
    <property type="match status" value="1"/>
</dbReference>
<evidence type="ECO:0000313" key="11">
    <source>
        <dbReference type="Proteomes" id="UP001501094"/>
    </source>
</evidence>
<feature type="domain" description="ABC transmembrane type-1" evidence="9">
    <location>
        <begin position="79"/>
        <end position="272"/>
    </location>
</feature>
<reference evidence="10 11" key="1">
    <citation type="journal article" date="2019" name="Int. J. Syst. Evol. Microbiol.">
        <title>The Global Catalogue of Microorganisms (GCM) 10K type strain sequencing project: providing services to taxonomists for standard genome sequencing and annotation.</title>
        <authorList>
            <consortium name="The Broad Institute Genomics Platform"/>
            <consortium name="The Broad Institute Genome Sequencing Center for Infectious Disease"/>
            <person name="Wu L."/>
            <person name="Ma J."/>
        </authorList>
    </citation>
    <scope>NUCLEOTIDE SEQUENCE [LARGE SCALE GENOMIC DNA]</scope>
    <source>
        <strain evidence="10 11">JCM 14326</strain>
    </source>
</reference>
<keyword evidence="3" id="KW-1003">Cell membrane</keyword>
<dbReference type="InterPro" id="IPR014341">
    <property type="entry name" value="Ectoine_EhuD"/>
</dbReference>
<evidence type="ECO:0000256" key="7">
    <source>
        <dbReference type="ARBA" id="ARBA00023136"/>
    </source>
</evidence>
<name>A0ABN2NLL7_9MICO</name>
<dbReference type="Proteomes" id="UP001501094">
    <property type="component" value="Unassembled WGS sequence"/>
</dbReference>
<dbReference type="InterPro" id="IPR000515">
    <property type="entry name" value="MetI-like"/>
</dbReference>
<keyword evidence="5" id="KW-0029">Amino-acid transport</keyword>
<gene>
    <name evidence="10" type="primary">ehuD</name>
    <name evidence="10" type="ORF">GCM10009751_34790</name>
</gene>
<dbReference type="PROSITE" id="PS50928">
    <property type="entry name" value="ABC_TM1"/>
    <property type="match status" value="1"/>
</dbReference>
<sequence length="284" mass="31349">MGATRTRQAPEAPDPAAVFRPHRRWYRRPGVVVPVALVVIGYALLAGAVQEPGSYAPEVYPDGDLRFDWNFFVYLVPMMLTGLLVTAKATLWGFAAALVLGFLLALGRRSRRAWVRWPVTAGIEFVRSTPLLVQLFFWQASVRAVDWIALQPLEILTLGLGIHYATYCSEAYRAGINSVPAGQWEAATSLSLGPVTTWTRVIIPQAVPNVLPALGNYLVAAFKDAPMGFIVNVHGLLFFANSIRDTAFRPVEPYLLAGLGFLLVSIPAAWAVRLLEKRISYERI</sequence>
<dbReference type="RefSeq" id="WP_344105402.1">
    <property type="nucleotide sequence ID" value="NZ_BAAANL010000008.1"/>
</dbReference>
<feature type="transmembrane region" description="Helical" evidence="8">
    <location>
        <begin position="30"/>
        <end position="49"/>
    </location>
</feature>
<keyword evidence="6 8" id="KW-1133">Transmembrane helix</keyword>
<keyword evidence="2 8" id="KW-0813">Transport</keyword>
<dbReference type="InterPro" id="IPR010065">
    <property type="entry name" value="AA_ABC_transptr_permease_3TM"/>
</dbReference>
<evidence type="ECO:0000259" key="9">
    <source>
        <dbReference type="PROSITE" id="PS50928"/>
    </source>
</evidence>
<evidence type="ECO:0000256" key="8">
    <source>
        <dbReference type="RuleBase" id="RU363032"/>
    </source>
</evidence>
<dbReference type="PANTHER" id="PTHR30614">
    <property type="entry name" value="MEMBRANE COMPONENT OF AMINO ACID ABC TRANSPORTER"/>
    <property type="match status" value="1"/>
</dbReference>
<dbReference type="Gene3D" id="1.10.3720.10">
    <property type="entry name" value="MetI-like"/>
    <property type="match status" value="1"/>
</dbReference>